<feature type="region of interest" description="Disordered" evidence="1">
    <location>
        <begin position="201"/>
        <end position="223"/>
    </location>
</feature>
<evidence type="ECO:0008006" key="4">
    <source>
        <dbReference type="Google" id="ProtNLM"/>
    </source>
</evidence>
<evidence type="ECO:0000256" key="1">
    <source>
        <dbReference type="SAM" id="MobiDB-lite"/>
    </source>
</evidence>
<gene>
    <name evidence="2" type="ORF">TrVE_jg3386</name>
</gene>
<organism evidence="2 3">
    <name type="scientific">Triparma verrucosa</name>
    <dbReference type="NCBI Taxonomy" id="1606542"/>
    <lineage>
        <taxon>Eukaryota</taxon>
        <taxon>Sar</taxon>
        <taxon>Stramenopiles</taxon>
        <taxon>Ochrophyta</taxon>
        <taxon>Bolidophyceae</taxon>
        <taxon>Parmales</taxon>
        <taxon>Triparmaceae</taxon>
        <taxon>Triparma</taxon>
    </lineage>
</organism>
<comment type="caution">
    <text evidence="2">The sequence shown here is derived from an EMBL/GenBank/DDBJ whole genome shotgun (WGS) entry which is preliminary data.</text>
</comment>
<dbReference type="EMBL" id="BRXX01000029">
    <property type="protein sequence ID" value="GMH83695.1"/>
    <property type="molecule type" value="Genomic_DNA"/>
</dbReference>
<proteinExistence type="predicted"/>
<dbReference type="Proteomes" id="UP001165160">
    <property type="component" value="Unassembled WGS sequence"/>
</dbReference>
<feature type="compositionally biased region" description="Low complexity" evidence="1">
    <location>
        <begin position="201"/>
        <end position="214"/>
    </location>
</feature>
<evidence type="ECO:0000313" key="3">
    <source>
        <dbReference type="Proteomes" id="UP001165160"/>
    </source>
</evidence>
<dbReference type="AlphaFoldDB" id="A0A9W7BCL4"/>
<name>A0A9W7BCL4_9STRA</name>
<sequence length="463" mass="50154">MTTTTPACRHGRSCSHPSCKFSHVGGRICDERSKFGSAQVTQYHDKVRFFDCFIHFAHAKNMVGAAAYVIGEKMNKAVTVKNSNPNFLTSIAVHVTRSACILLSPGSDHLSKSTIGASDIVSSFDDLNRLTTPFVNKDLDVLLPKLRTLSTYNNTSSVKLNDDHVKLTILAVASGVKHHLFKLRNSLALDKAIFDKKLTSVPSSALPSPTATSSSPPPTKLTKAEKVASMISTAVKKAMEENNLTPPPPAADEVDCDICCLSYSRDSLVVCGGGHSLCSECLNSHVQAELDKVRGSTQMKLDFGARKGSILCPNHYDSGCTHTFHPTDLAGYLGSQHKDTFSDLWSIHDECIAAHEFNKSAAQAQRKLDKIVADRDASLAAAKKKFEHDQLEEALQKEFGGSAFMCRQCNYGPILKDGCSDLSAHHGQSTGRGRINNACPSCGWLSASISEWPRWNGKLPSSG</sequence>
<accession>A0A9W7BCL4</accession>
<reference evidence="3" key="1">
    <citation type="journal article" date="2023" name="Commun. Biol.">
        <title>Genome analysis of Parmales, the sister group of diatoms, reveals the evolutionary specialization of diatoms from phago-mixotrophs to photoautotrophs.</title>
        <authorList>
            <person name="Ban H."/>
            <person name="Sato S."/>
            <person name="Yoshikawa S."/>
            <person name="Yamada K."/>
            <person name="Nakamura Y."/>
            <person name="Ichinomiya M."/>
            <person name="Sato N."/>
            <person name="Blanc-Mathieu R."/>
            <person name="Endo H."/>
            <person name="Kuwata A."/>
            <person name="Ogata H."/>
        </authorList>
    </citation>
    <scope>NUCLEOTIDE SEQUENCE [LARGE SCALE GENOMIC DNA]</scope>
    <source>
        <strain evidence="3">NIES 3699</strain>
    </source>
</reference>
<evidence type="ECO:0000313" key="2">
    <source>
        <dbReference type="EMBL" id="GMH83695.1"/>
    </source>
</evidence>
<protein>
    <recommendedName>
        <fullName evidence="4">RING-type domain-containing protein</fullName>
    </recommendedName>
</protein>
<keyword evidence="3" id="KW-1185">Reference proteome</keyword>